<evidence type="ECO:0000313" key="6">
    <source>
        <dbReference type="Proteomes" id="UP000325155"/>
    </source>
</evidence>
<protein>
    <submittedName>
        <fullName evidence="5">BamA/TamA family outer membrane protein</fullName>
    </submittedName>
</protein>
<evidence type="ECO:0000256" key="1">
    <source>
        <dbReference type="ARBA" id="ARBA00004370"/>
    </source>
</evidence>
<accession>A0A5C0UF37</accession>
<feature type="domain" description="POTRA" evidence="4">
    <location>
        <begin position="346"/>
        <end position="413"/>
    </location>
</feature>
<comment type="subcellular location">
    <subcellularLocation>
        <location evidence="1">Membrane</location>
    </subcellularLocation>
</comment>
<evidence type="ECO:0000259" key="3">
    <source>
        <dbReference type="Pfam" id="PF01103"/>
    </source>
</evidence>
<feature type="domain" description="Bacterial surface antigen (D15)" evidence="3">
    <location>
        <begin position="443"/>
        <end position="847"/>
    </location>
</feature>
<evidence type="ECO:0000259" key="4">
    <source>
        <dbReference type="Pfam" id="PF07244"/>
    </source>
</evidence>
<reference evidence="5 6" key="1">
    <citation type="submission" date="2019-08" db="EMBL/GenBank/DDBJ databases">
        <title>Highly reduced genomes of protist endosymbionts show evolutionary convergence.</title>
        <authorList>
            <person name="George E."/>
            <person name="Husnik F."/>
            <person name="Tashyreva D."/>
            <person name="Prokopchuk G."/>
            <person name="Horak A."/>
            <person name="Kwong W.K."/>
            <person name="Lukes J."/>
            <person name="Keeling P.J."/>
        </authorList>
    </citation>
    <scope>NUCLEOTIDE SEQUENCE [LARGE SCALE GENOMIC DNA]</scope>
    <source>
        <strain evidence="5">1605</strain>
    </source>
</reference>
<dbReference type="Gene3D" id="2.40.160.50">
    <property type="entry name" value="membrane protein fhac: a member of the omp85/tpsb transporter family"/>
    <property type="match status" value="1"/>
</dbReference>
<gene>
    <name evidence="5" type="ORF">FZC35_02675</name>
</gene>
<dbReference type="AlphaFoldDB" id="A0A5C0UF37"/>
<dbReference type="Pfam" id="PF07244">
    <property type="entry name" value="POTRA"/>
    <property type="match status" value="2"/>
</dbReference>
<keyword evidence="2" id="KW-0472">Membrane</keyword>
<dbReference type="Pfam" id="PF01103">
    <property type="entry name" value="Omp85"/>
    <property type="match status" value="1"/>
</dbReference>
<dbReference type="InterPro" id="IPR010827">
    <property type="entry name" value="BamA/TamA_POTRA"/>
</dbReference>
<dbReference type="RefSeq" id="WP_148981100.1">
    <property type="nucleotide sequence ID" value="NZ_CP043315.1"/>
</dbReference>
<dbReference type="Gene3D" id="3.10.20.310">
    <property type="entry name" value="membrane protein fhac"/>
    <property type="match status" value="2"/>
</dbReference>
<keyword evidence="6" id="KW-1185">Reference proteome</keyword>
<dbReference type="GO" id="GO:0019867">
    <property type="term" value="C:outer membrane"/>
    <property type="evidence" value="ECO:0007669"/>
    <property type="project" value="InterPro"/>
</dbReference>
<evidence type="ECO:0000313" key="5">
    <source>
        <dbReference type="EMBL" id="QEK38253.1"/>
    </source>
</evidence>
<dbReference type="Proteomes" id="UP000325155">
    <property type="component" value="Chromosome"/>
</dbReference>
<sequence length="850" mass="97055">MSLFIFLFLLTSGITLNCDSSSKSIDVMEKHSKRSYVISGNKRISKDLIVSILDSIDELNKDDIISSLSEQGYFEDIKVSRKNDQWIVSVKEFPILGKVTYEVKNSNPIEWEALTKLKKRSFVSPQTIKATEETIRMQYQIMEETSYVEVKSYSNEENGKIDLKFVVMVEKPKNINKVIFIGNKEISTEDLYDQIAKKHRAILKLFITKSISFSSLDQSKEQIEGHAYNLGYLDFRVNSMTVEKVKNEKILVVNLFEGKQYTVKNVSISSSIEKNYAAFLLQEIKKLIACKDLFSHEKINKAKQLIKDRLAYKYGRNYKVNHKIDKKNNEASIEFNAEEEKPKILNNIIINGNVRTHTDVILKRITLNPGDIISDKEILRTKKNLVWSGFCDNVQINVEDNKDNSDLIMDYKEKSTGSLVFKLSAALQKKMEYSFTFGYSDVNFLGLGKSLQSNVSISRESRSFGFEIEERFVNGKPVHVFAGADVFFLPAVEDNSFIDNRINFNTWSDQSPDSYRILSERIRYSDILEKTQNTENDKYAKLSLSEKKPDKVEKDDKKVYWSENSKTIETKTKGIEFRAGIHSSHKKHGLSLSISPSFKHIEVVDNSTYAKDSDEMYSKGVGITRFFDKDIKKFDKHKSQVALNIGHAFSMSDLAEKYTFSTKIGSTINVGTSNFLKNNIRMQITRYYGEKYNVSLEVNGGHITPIYNYSWMDNFKSANIRGFDIHGPRDAIRYNVLGGKKFLSSGIMFNAPLMLPKAFEARWFAFADIGSLWDCGLSARRVPESLCEMRGWDKNTADISQNKFKIVSSCGIGMEFKVAVLKMAISLNYPICGGKSPLNSFQSFNIGLTQ</sequence>
<dbReference type="EMBL" id="CP043315">
    <property type="protein sequence ID" value="QEK38253.1"/>
    <property type="molecule type" value="Genomic_DNA"/>
</dbReference>
<dbReference type="OrthoDB" id="9803054at2"/>
<dbReference type="InterPro" id="IPR000184">
    <property type="entry name" value="Bac_surfAg_D15"/>
</dbReference>
<feature type="domain" description="POTRA" evidence="4">
    <location>
        <begin position="175"/>
        <end position="258"/>
    </location>
</feature>
<name>A0A5C0UF37_9PROT</name>
<organism evidence="5 6">
    <name type="scientific">Candidatus Cytomitobacter indipagum</name>
    <dbReference type="NCBI Taxonomy" id="2601575"/>
    <lineage>
        <taxon>Bacteria</taxon>
        <taxon>Pseudomonadati</taxon>
        <taxon>Pseudomonadota</taxon>
        <taxon>Alphaproteobacteria</taxon>
        <taxon>Holosporales</taxon>
        <taxon>Holosporaceae</taxon>
        <taxon>Candidatus Cytomitobacter</taxon>
    </lineage>
</organism>
<evidence type="ECO:0000256" key="2">
    <source>
        <dbReference type="ARBA" id="ARBA00023136"/>
    </source>
</evidence>
<dbReference type="KEGG" id="cip:FZC35_02675"/>
<proteinExistence type="predicted"/>